<keyword evidence="2 6" id="KW-0689">Ribosomal protein</keyword>
<dbReference type="HOGENOM" id="CLU_065464_1_2_14"/>
<feature type="domain" description="Large ribosomal subunit protein uL6 alpha-beta" evidence="8">
    <location>
        <begin position="12"/>
        <end position="82"/>
    </location>
</feature>
<dbReference type="PANTHER" id="PTHR11655">
    <property type="entry name" value="60S/50S RIBOSOMAL PROTEIN L6/L9"/>
    <property type="match status" value="1"/>
</dbReference>
<keyword evidence="7" id="KW-0694">RNA-binding</keyword>
<evidence type="ECO:0000256" key="1">
    <source>
        <dbReference type="ARBA" id="ARBA00009356"/>
    </source>
</evidence>
<keyword evidence="7" id="KW-0699">rRNA-binding</keyword>
<dbReference type="KEGG" id="mmo:MMOB2500"/>
<dbReference type="PRINTS" id="PR00059">
    <property type="entry name" value="RIBOSOMALL6"/>
</dbReference>
<comment type="similarity">
    <text evidence="1 6">Belongs to the universal ribosomal protein uL6 family.</text>
</comment>
<keyword evidence="3 6" id="KW-0687">Ribonucleoprotein</keyword>
<dbReference type="FunFam" id="3.90.930.12:FF:000001">
    <property type="entry name" value="50S ribosomal protein L6"/>
    <property type="match status" value="1"/>
</dbReference>
<dbReference type="EMBL" id="AE017308">
    <property type="protein sequence ID" value="AAT27736.1"/>
    <property type="molecule type" value="Genomic_DNA"/>
</dbReference>
<dbReference type="Proteomes" id="UP000009072">
    <property type="component" value="Chromosome"/>
</dbReference>
<dbReference type="Gene3D" id="3.90.930.12">
    <property type="entry name" value="Ribosomal protein L6, alpha-beta domain"/>
    <property type="match status" value="2"/>
</dbReference>
<name>Q6KI40_MYCM1</name>
<evidence type="ECO:0000313" key="9">
    <source>
        <dbReference type="EMBL" id="AAT27736.1"/>
    </source>
</evidence>
<evidence type="ECO:0000256" key="3">
    <source>
        <dbReference type="ARBA" id="ARBA00023274"/>
    </source>
</evidence>
<dbReference type="PIRSF" id="PIRSF002162">
    <property type="entry name" value="Ribosomal_L6"/>
    <property type="match status" value="1"/>
</dbReference>
<feature type="domain" description="Large ribosomal subunit protein uL6 alpha-beta" evidence="8">
    <location>
        <begin position="91"/>
        <end position="164"/>
    </location>
</feature>
<organism evidence="9 10">
    <name type="scientific">Mycoplasma mobile (strain ATCC 43663 / 163K / NCTC 11711)</name>
    <name type="common">Mesomycoplasma mobile</name>
    <dbReference type="NCBI Taxonomy" id="267748"/>
    <lineage>
        <taxon>Bacteria</taxon>
        <taxon>Bacillati</taxon>
        <taxon>Mycoplasmatota</taxon>
        <taxon>Mycoplasmoidales</taxon>
        <taxon>Metamycoplasmataceae</taxon>
        <taxon>Mesomycoplasma</taxon>
    </lineage>
</organism>
<dbReference type="InterPro" id="IPR000702">
    <property type="entry name" value="Ribosomal_uL6-like"/>
</dbReference>
<dbReference type="STRING" id="267748.MMOB2500"/>
<dbReference type="InterPro" id="IPR019906">
    <property type="entry name" value="Ribosomal_uL6_bac-type"/>
</dbReference>
<evidence type="ECO:0000256" key="5">
    <source>
        <dbReference type="NCBIfam" id="TIGR03654"/>
    </source>
</evidence>
<dbReference type="NCBIfam" id="TIGR03654">
    <property type="entry name" value="L6_bact"/>
    <property type="match status" value="1"/>
</dbReference>
<evidence type="ECO:0000256" key="6">
    <source>
        <dbReference type="RuleBase" id="RU003869"/>
    </source>
</evidence>
<reference evidence="9 10" key="1">
    <citation type="journal article" date="2004" name="Genome Res.">
        <title>The complete genome and proteome of Mycoplasma mobile.</title>
        <authorList>
            <person name="Jaffe J.D."/>
            <person name="Stange-Thomann N."/>
            <person name="Smith C."/>
            <person name="DeCaprio D."/>
            <person name="Fisher S."/>
            <person name="Butler J."/>
            <person name="Calvo S."/>
            <person name="Elkins T."/>
            <person name="FitzGerald M.G."/>
            <person name="Hafez N."/>
            <person name="Kodira C.D."/>
            <person name="Major J."/>
            <person name="Wang S."/>
            <person name="Wilkinson J."/>
            <person name="Nicol R."/>
            <person name="Nusbaum C."/>
            <person name="Birren B."/>
            <person name="Berg H.C."/>
            <person name="Church G.M."/>
        </authorList>
    </citation>
    <scope>NUCLEOTIDE SEQUENCE [LARGE SCALE GENOMIC DNA]</scope>
    <source>
        <strain evidence="10">ATCC 43663 / 163K / NCTC 11711</strain>
    </source>
</reference>
<evidence type="ECO:0000256" key="7">
    <source>
        <dbReference type="RuleBase" id="RU003870"/>
    </source>
</evidence>
<dbReference type="AlphaFoldDB" id="Q6KI40"/>
<protein>
    <recommendedName>
        <fullName evidence="4 5">50S ribosomal protein L6</fullName>
    </recommendedName>
</protein>
<dbReference type="OrthoDB" id="9805007at2"/>
<dbReference type="SUPFAM" id="SSF56053">
    <property type="entry name" value="Ribosomal protein L6"/>
    <property type="match status" value="2"/>
</dbReference>
<gene>
    <name evidence="9" type="primary">rplF</name>
    <name evidence="9" type="ordered locus">MMOB2500</name>
</gene>
<sequence>MSRVGRRVLTLPKDVELNIKNNLVEIKGKLGVLTFNVNPLIAIEVENHEVKTIRANEEKHTKQLHGTTNSIIENMIIGVSKGFKKELEIKGVGYKSALKGSQIEIAAGYSHLVYVNVPKELKVEIPKPTQIIISGIDNQKVGELAAVIRKVRTPNPYSGKGIMYKGEVIRRKEGKAAGK</sequence>
<dbReference type="InterPro" id="IPR036789">
    <property type="entry name" value="Ribosomal_uL6-like_a/b-dom_sf"/>
</dbReference>
<dbReference type="Pfam" id="PF00347">
    <property type="entry name" value="Ribosomal_L6"/>
    <property type="match status" value="2"/>
</dbReference>
<dbReference type="InterPro" id="IPR020040">
    <property type="entry name" value="Ribosomal_uL6_a/b-dom"/>
</dbReference>
<proteinExistence type="inferred from homology"/>
<evidence type="ECO:0000256" key="4">
    <source>
        <dbReference type="ARBA" id="ARBA00035454"/>
    </source>
</evidence>
<evidence type="ECO:0000313" key="10">
    <source>
        <dbReference type="Proteomes" id="UP000009072"/>
    </source>
</evidence>
<dbReference type="PANTHER" id="PTHR11655:SF14">
    <property type="entry name" value="LARGE RIBOSOMAL SUBUNIT PROTEIN UL6M"/>
    <property type="match status" value="1"/>
</dbReference>
<dbReference type="eggNOG" id="COG0097">
    <property type="taxonomic scope" value="Bacteria"/>
</dbReference>
<dbReference type="RefSeq" id="WP_011264770.1">
    <property type="nucleotide sequence ID" value="NC_006908.1"/>
</dbReference>
<dbReference type="GO" id="GO:0022625">
    <property type="term" value="C:cytosolic large ribosomal subunit"/>
    <property type="evidence" value="ECO:0007669"/>
    <property type="project" value="UniProtKB-UniRule"/>
</dbReference>
<comment type="function">
    <text evidence="7">This protein binds to the 23S rRNA, and is important in its secondary structure. It is located near the subunit interface in the base of the L7/L12 stalk, and near the tRNA binding site of the peptidyltransferase center.</text>
</comment>
<evidence type="ECO:0000259" key="8">
    <source>
        <dbReference type="Pfam" id="PF00347"/>
    </source>
</evidence>
<dbReference type="GO" id="GO:0003735">
    <property type="term" value="F:structural constituent of ribosome"/>
    <property type="evidence" value="ECO:0007669"/>
    <property type="project" value="UniProtKB-UniRule"/>
</dbReference>
<accession>Q6KI40</accession>
<keyword evidence="10" id="KW-1185">Reference proteome</keyword>
<dbReference type="GO" id="GO:0002181">
    <property type="term" value="P:cytoplasmic translation"/>
    <property type="evidence" value="ECO:0007669"/>
    <property type="project" value="TreeGrafter"/>
</dbReference>
<dbReference type="GO" id="GO:0019843">
    <property type="term" value="F:rRNA binding"/>
    <property type="evidence" value="ECO:0007669"/>
    <property type="project" value="UniProtKB-UniRule"/>
</dbReference>
<evidence type="ECO:0000256" key="2">
    <source>
        <dbReference type="ARBA" id="ARBA00022980"/>
    </source>
</evidence>